<keyword evidence="2" id="KW-1185">Reference proteome</keyword>
<dbReference type="AlphaFoldDB" id="A0A0R2JGM7"/>
<dbReference type="EMBL" id="JQCD01000029">
    <property type="protein sequence ID" value="KRN76498.1"/>
    <property type="molecule type" value="Genomic_DNA"/>
</dbReference>
<proteinExistence type="predicted"/>
<dbReference type="Proteomes" id="UP000051673">
    <property type="component" value="Unassembled WGS sequence"/>
</dbReference>
<name>A0A0R2JGM7_9LACO</name>
<dbReference type="PATRIC" id="fig|1620.3.peg.771"/>
<sequence>MKSMKLKQPAAVMRVQYIGSNNSLDATNTELVEPVVRRVFARPNTSSDELHNLGRIFEQLGQERYVHQIVTTKQYLVK</sequence>
<dbReference type="STRING" id="1620.IV67_GL000758"/>
<evidence type="ECO:0000313" key="2">
    <source>
        <dbReference type="Proteomes" id="UP000051673"/>
    </source>
</evidence>
<gene>
    <name evidence="1" type="ORF">IV67_GL000758</name>
</gene>
<protein>
    <submittedName>
        <fullName evidence="1">Uncharacterized protein</fullName>
    </submittedName>
</protein>
<comment type="caution">
    <text evidence="1">The sequence shown here is derived from an EMBL/GenBank/DDBJ whole genome shotgun (WGS) entry which is preliminary data.</text>
</comment>
<accession>A0A0R2JGM7</accession>
<organism evidence="1 2">
    <name type="scientific">Weissella minor</name>
    <dbReference type="NCBI Taxonomy" id="1620"/>
    <lineage>
        <taxon>Bacteria</taxon>
        <taxon>Bacillati</taxon>
        <taxon>Bacillota</taxon>
        <taxon>Bacilli</taxon>
        <taxon>Lactobacillales</taxon>
        <taxon>Lactobacillaceae</taxon>
        <taxon>Weissella</taxon>
    </lineage>
</organism>
<evidence type="ECO:0000313" key="1">
    <source>
        <dbReference type="EMBL" id="KRN76498.1"/>
    </source>
</evidence>
<reference evidence="1 2" key="1">
    <citation type="journal article" date="2015" name="Genome Announc.">
        <title>Expanding the biotechnology potential of lactobacilli through comparative genomics of 213 strains and associated genera.</title>
        <authorList>
            <person name="Sun Z."/>
            <person name="Harris H.M."/>
            <person name="McCann A."/>
            <person name="Guo C."/>
            <person name="Argimon S."/>
            <person name="Zhang W."/>
            <person name="Yang X."/>
            <person name="Jeffery I.B."/>
            <person name="Cooney J.C."/>
            <person name="Kagawa T.F."/>
            <person name="Liu W."/>
            <person name="Song Y."/>
            <person name="Salvetti E."/>
            <person name="Wrobel A."/>
            <person name="Rasinkangas P."/>
            <person name="Parkhill J."/>
            <person name="Rea M.C."/>
            <person name="O'Sullivan O."/>
            <person name="Ritari J."/>
            <person name="Douillard F.P."/>
            <person name="Paul Ross R."/>
            <person name="Yang R."/>
            <person name="Briner A.E."/>
            <person name="Felis G.E."/>
            <person name="de Vos W.M."/>
            <person name="Barrangou R."/>
            <person name="Klaenhammer T.R."/>
            <person name="Caufield P.W."/>
            <person name="Cui Y."/>
            <person name="Zhang H."/>
            <person name="O'Toole P.W."/>
        </authorList>
    </citation>
    <scope>NUCLEOTIDE SEQUENCE [LARGE SCALE GENOMIC DNA]</scope>
    <source>
        <strain evidence="1 2">DSM 20014</strain>
    </source>
</reference>